<dbReference type="AlphaFoldDB" id="A0A2K2DGU2"/>
<keyword evidence="3" id="KW-1185">Reference proteome</keyword>
<proteinExistence type="predicted"/>
<reference evidence="1 2" key="1">
    <citation type="journal article" date="2010" name="Nature">
        <title>Genome sequencing and analysis of the model grass Brachypodium distachyon.</title>
        <authorList>
            <consortium name="International Brachypodium Initiative"/>
        </authorList>
    </citation>
    <scope>NUCLEOTIDE SEQUENCE [LARGE SCALE GENOMIC DNA]</scope>
    <source>
        <strain evidence="1 2">Bd21</strain>
    </source>
</reference>
<dbReference type="Proteomes" id="UP000008810">
    <property type="component" value="Chromosome 2"/>
</dbReference>
<protein>
    <submittedName>
        <fullName evidence="1 2">Uncharacterized protein</fullName>
    </submittedName>
</protein>
<gene>
    <name evidence="1" type="ORF">BRADI_2g59124v3</name>
</gene>
<dbReference type="InParanoid" id="A0A2K2DGU2"/>
<sequence length="197" mass="21825">MWVRAVAGDLNLADQAAHIQGWWRGKSRLERAGLGDRALATMMPTSALGSRRPRALASSCGKREHAPLTHGHSPAVLAALAGRQRMQVSYSVLLTASFLLCLRKLLILRESDPPIFPWLCSYFRAGENLKEDWPKVPDDPRSMGSELLPMAAAGGSTFRHLYLSTYNSVVFFGWCAPDPSIHGLHWISLASFSWVWP</sequence>
<evidence type="ECO:0000313" key="3">
    <source>
        <dbReference type="Proteomes" id="UP000008810"/>
    </source>
</evidence>
<dbReference type="EnsemblPlants" id="PNT73498">
    <property type="protein sequence ID" value="PNT73498"/>
    <property type="gene ID" value="BRADI_2g59124v3"/>
</dbReference>
<evidence type="ECO:0000313" key="1">
    <source>
        <dbReference type="EMBL" id="PNT73498.1"/>
    </source>
</evidence>
<organism evidence="1">
    <name type="scientific">Brachypodium distachyon</name>
    <name type="common">Purple false brome</name>
    <name type="synonym">Trachynia distachya</name>
    <dbReference type="NCBI Taxonomy" id="15368"/>
    <lineage>
        <taxon>Eukaryota</taxon>
        <taxon>Viridiplantae</taxon>
        <taxon>Streptophyta</taxon>
        <taxon>Embryophyta</taxon>
        <taxon>Tracheophyta</taxon>
        <taxon>Spermatophyta</taxon>
        <taxon>Magnoliopsida</taxon>
        <taxon>Liliopsida</taxon>
        <taxon>Poales</taxon>
        <taxon>Poaceae</taxon>
        <taxon>BOP clade</taxon>
        <taxon>Pooideae</taxon>
        <taxon>Stipodae</taxon>
        <taxon>Brachypodieae</taxon>
        <taxon>Brachypodium</taxon>
    </lineage>
</organism>
<dbReference type="ExpressionAtlas" id="A0A2K2DGU2">
    <property type="expression patterns" value="baseline"/>
</dbReference>
<evidence type="ECO:0000313" key="2">
    <source>
        <dbReference type="EnsemblPlants" id="PNT73498"/>
    </source>
</evidence>
<name>A0A2K2DGU2_BRADI</name>
<reference evidence="1" key="2">
    <citation type="submission" date="2017-06" db="EMBL/GenBank/DDBJ databases">
        <title>WGS assembly of Brachypodium distachyon.</title>
        <authorList>
            <consortium name="The International Brachypodium Initiative"/>
            <person name="Lucas S."/>
            <person name="Harmon-Smith M."/>
            <person name="Lail K."/>
            <person name="Tice H."/>
            <person name="Grimwood J."/>
            <person name="Bruce D."/>
            <person name="Barry K."/>
            <person name="Shu S."/>
            <person name="Lindquist E."/>
            <person name="Wang M."/>
            <person name="Pitluck S."/>
            <person name="Vogel J.P."/>
            <person name="Garvin D.F."/>
            <person name="Mockler T.C."/>
            <person name="Schmutz J."/>
            <person name="Rokhsar D."/>
            <person name="Bevan M.W."/>
        </authorList>
    </citation>
    <scope>NUCLEOTIDE SEQUENCE</scope>
    <source>
        <strain evidence="1">Bd21</strain>
    </source>
</reference>
<dbReference type="EMBL" id="CM000881">
    <property type="protein sequence ID" value="PNT73498.1"/>
    <property type="molecule type" value="Genomic_DNA"/>
</dbReference>
<reference evidence="2" key="3">
    <citation type="submission" date="2018-08" db="UniProtKB">
        <authorList>
            <consortium name="EnsemblPlants"/>
        </authorList>
    </citation>
    <scope>IDENTIFICATION</scope>
    <source>
        <strain evidence="2">cv. Bd21</strain>
    </source>
</reference>
<dbReference type="Gramene" id="PNT73498">
    <property type="protein sequence ID" value="PNT73498"/>
    <property type="gene ID" value="BRADI_2g59124v3"/>
</dbReference>
<accession>A0A2K2DGU2</accession>